<name>A0A1H1XID1_9ACTN</name>
<keyword evidence="2" id="KW-0812">Transmembrane</keyword>
<feature type="region of interest" description="Disordered" evidence="1">
    <location>
        <begin position="1"/>
        <end position="24"/>
    </location>
</feature>
<proteinExistence type="predicted"/>
<dbReference type="STRING" id="546871.SAMN04488543_3004"/>
<dbReference type="AlphaFoldDB" id="A0A1H1XID1"/>
<dbReference type="RefSeq" id="WP_197677054.1">
    <property type="nucleotide sequence ID" value="NZ_LT629749.1"/>
</dbReference>
<feature type="transmembrane region" description="Helical" evidence="2">
    <location>
        <begin position="57"/>
        <end position="77"/>
    </location>
</feature>
<keyword evidence="4" id="KW-1185">Reference proteome</keyword>
<sequence length="217" mass="21659">MTRPADPHHAGRPTTTGAAPRHPAHGVRRLVRVAALGGSSLVLAGTAHLLGGGRLPSPGVLVVLTLLVGLVAVTATARRVRLPLLVALLGAEQLALHVVLGATAVPATAAGCLAGPHAHHAAVTGCLPPGAVPSPGAPAADTAMWAGHAVAVLATAWLLARGEATLWRAVDRVARAVPVLTVRAGTRRVPLPAPAPATAALRRPHTPAAPRGPPLLA</sequence>
<dbReference type="EMBL" id="LT629749">
    <property type="protein sequence ID" value="SDT08861.1"/>
    <property type="molecule type" value="Genomic_DNA"/>
</dbReference>
<dbReference type="Proteomes" id="UP000199092">
    <property type="component" value="Chromosome I"/>
</dbReference>
<evidence type="ECO:0000313" key="3">
    <source>
        <dbReference type="EMBL" id="SDT08861.1"/>
    </source>
</evidence>
<feature type="transmembrane region" description="Helical" evidence="2">
    <location>
        <begin position="30"/>
        <end position="51"/>
    </location>
</feature>
<accession>A0A1H1XID1</accession>
<feature type="region of interest" description="Disordered" evidence="1">
    <location>
        <begin position="191"/>
        <end position="217"/>
    </location>
</feature>
<gene>
    <name evidence="3" type="ORF">SAMN04488543_3004</name>
</gene>
<feature type="transmembrane region" description="Helical" evidence="2">
    <location>
        <begin position="84"/>
        <end position="105"/>
    </location>
</feature>
<feature type="transmembrane region" description="Helical" evidence="2">
    <location>
        <begin position="142"/>
        <end position="160"/>
    </location>
</feature>
<feature type="compositionally biased region" description="Low complexity" evidence="1">
    <location>
        <begin position="196"/>
        <end position="209"/>
    </location>
</feature>
<evidence type="ECO:0000256" key="1">
    <source>
        <dbReference type="SAM" id="MobiDB-lite"/>
    </source>
</evidence>
<keyword evidence="2" id="KW-1133">Transmembrane helix</keyword>
<reference evidence="3 4" key="1">
    <citation type="submission" date="2016-10" db="EMBL/GenBank/DDBJ databases">
        <authorList>
            <person name="de Groot N.N."/>
        </authorList>
    </citation>
    <scope>NUCLEOTIDE SEQUENCE [LARGE SCALE GENOMIC DNA]</scope>
    <source>
        <strain evidence="3 4">DSM 21741</strain>
    </source>
</reference>
<evidence type="ECO:0000256" key="2">
    <source>
        <dbReference type="SAM" id="Phobius"/>
    </source>
</evidence>
<keyword evidence="2" id="KW-0472">Membrane</keyword>
<evidence type="ECO:0000313" key="4">
    <source>
        <dbReference type="Proteomes" id="UP000199092"/>
    </source>
</evidence>
<organism evidence="3 4">
    <name type="scientific">Friedmanniella luteola</name>
    <dbReference type="NCBI Taxonomy" id="546871"/>
    <lineage>
        <taxon>Bacteria</taxon>
        <taxon>Bacillati</taxon>
        <taxon>Actinomycetota</taxon>
        <taxon>Actinomycetes</taxon>
        <taxon>Propionibacteriales</taxon>
        <taxon>Nocardioidaceae</taxon>
        <taxon>Friedmanniella</taxon>
    </lineage>
</organism>
<protein>
    <submittedName>
        <fullName evidence="3">Uncharacterized protein</fullName>
    </submittedName>
</protein>